<dbReference type="PANTHER" id="PTHR33112:SF10">
    <property type="entry name" value="TOL"/>
    <property type="match status" value="1"/>
</dbReference>
<dbReference type="SUPFAM" id="SSF52540">
    <property type="entry name" value="P-loop containing nucleoside triphosphate hydrolases"/>
    <property type="match status" value="1"/>
</dbReference>
<evidence type="ECO:0000313" key="6">
    <source>
        <dbReference type="EMBL" id="KAF4307436.1"/>
    </source>
</evidence>
<feature type="region of interest" description="Disordered" evidence="2">
    <location>
        <begin position="1098"/>
        <end position="1142"/>
    </location>
</feature>
<dbReference type="Pfam" id="PF24883">
    <property type="entry name" value="NPHP3_N"/>
    <property type="match status" value="1"/>
</dbReference>
<accession>A0A8H4N687</accession>
<evidence type="ECO:0000256" key="2">
    <source>
        <dbReference type="SAM" id="MobiDB-lite"/>
    </source>
</evidence>
<feature type="domain" description="Nephrocystin 3-like N-terminal" evidence="5">
    <location>
        <begin position="43"/>
        <end position="211"/>
    </location>
</feature>
<dbReference type="Proteomes" id="UP000572817">
    <property type="component" value="Unassembled WGS sequence"/>
</dbReference>
<dbReference type="InterPro" id="IPR010730">
    <property type="entry name" value="HET"/>
</dbReference>
<dbReference type="PANTHER" id="PTHR33112">
    <property type="entry name" value="DOMAIN PROTEIN, PUTATIVE-RELATED"/>
    <property type="match status" value="1"/>
</dbReference>
<feature type="domain" description="Heterokaryon incompatibility" evidence="3">
    <location>
        <begin position="539"/>
        <end position="695"/>
    </location>
</feature>
<keyword evidence="7" id="KW-1185">Reference proteome</keyword>
<feature type="domain" description="Acid ceramidase N-terminal" evidence="4">
    <location>
        <begin position="1150"/>
        <end position="1207"/>
    </location>
</feature>
<dbReference type="Gene3D" id="3.60.60.10">
    <property type="entry name" value="Penicillin V Acylase, Chain A"/>
    <property type="match status" value="1"/>
</dbReference>
<dbReference type="Pfam" id="PF15508">
    <property type="entry name" value="NAAA-beta"/>
    <property type="match status" value="1"/>
</dbReference>
<gene>
    <name evidence="6" type="ORF">GTA08_BOTSDO03726</name>
</gene>
<evidence type="ECO:0000259" key="4">
    <source>
        <dbReference type="Pfam" id="PF15508"/>
    </source>
</evidence>
<dbReference type="EMBL" id="WWBZ02000022">
    <property type="protein sequence ID" value="KAF4307436.1"/>
    <property type="molecule type" value="Genomic_DNA"/>
</dbReference>
<dbReference type="InterPro" id="IPR056884">
    <property type="entry name" value="NPHP3-like_N"/>
</dbReference>
<comment type="caution">
    <text evidence="6">The sequence shown here is derived from an EMBL/GenBank/DDBJ whole genome shotgun (WGS) entry which is preliminary data.</text>
</comment>
<dbReference type="Pfam" id="PF06985">
    <property type="entry name" value="HET"/>
    <property type="match status" value="1"/>
</dbReference>
<feature type="region of interest" description="Disordered" evidence="2">
    <location>
        <begin position="921"/>
        <end position="949"/>
    </location>
</feature>
<proteinExistence type="predicted"/>
<dbReference type="InterPro" id="IPR029130">
    <property type="entry name" value="Acid_ceramidase_N"/>
</dbReference>
<keyword evidence="1" id="KW-0677">Repeat</keyword>
<evidence type="ECO:0000259" key="5">
    <source>
        <dbReference type="Pfam" id="PF24883"/>
    </source>
</evidence>
<dbReference type="Gene3D" id="3.40.50.300">
    <property type="entry name" value="P-loop containing nucleotide triphosphate hydrolases"/>
    <property type="match status" value="1"/>
</dbReference>
<protein>
    <submittedName>
        <fullName evidence="6">Heterokaryon incompatibility protein</fullName>
    </submittedName>
</protein>
<reference evidence="6" key="1">
    <citation type="submission" date="2020-04" db="EMBL/GenBank/DDBJ databases">
        <title>Genome Assembly and Annotation of Botryosphaeria dothidea sdau 11-99, a Latent Pathogen of Apple Fruit Ring Rot in China.</title>
        <authorList>
            <person name="Yu C."/>
            <person name="Diao Y."/>
            <person name="Lu Q."/>
            <person name="Zhao J."/>
            <person name="Cui S."/>
            <person name="Peng C."/>
            <person name="He B."/>
            <person name="Liu H."/>
        </authorList>
    </citation>
    <scope>NUCLEOTIDE SEQUENCE [LARGE SCALE GENOMIC DNA]</scope>
    <source>
        <strain evidence="6">Sdau11-99</strain>
    </source>
</reference>
<evidence type="ECO:0000256" key="1">
    <source>
        <dbReference type="ARBA" id="ARBA00022737"/>
    </source>
</evidence>
<name>A0A8H4N687_9PEZI</name>
<evidence type="ECO:0000313" key="7">
    <source>
        <dbReference type="Proteomes" id="UP000572817"/>
    </source>
</evidence>
<dbReference type="InterPro" id="IPR027417">
    <property type="entry name" value="P-loop_NTPase"/>
</dbReference>
<sequence length="1531" mass="175333">MSGNTGTYSLATTRKSFAQKLKQHSALNEKHELTPDIYEPLFDWIFQDERFRCWQLDESKWQLRCVGAPGSGKTTLSALTARRLRGDFQGQKEAVALIFIQEDVISHEASFVEDILASIFHQFCASDSLVEEDSNYIAKYKEYLEARDLRQRSSARIKLIRYALHARLYSLERAFLIIDGVDQCSPALDLFLEDELSKLQTEGVKIMVTSRIPCLREPVKVVGCDVCQSGRLLNVFWRCSTCIVGTFDLCYECKSKEIICKTCGPDNPQFRQPYDHIDLEISPMPFQVMAQYIGWDLQNEHGNLGLSTMTAEDIKWPPLSTLGADLTEPGHEGYSRMMLDSIAHRAFGNISVSRLILEDVHNMHTIDEFEAITDRLPQNFIAMFDAIIESIEQQPRGLRELGLKSIAAMVHCPLEQGVEFADLEKWLQEHSSLSENRRHIPHRSLEEILHATKGLLVVQHLEHRPLQAFHKDFYEPRDYDFLYSTWNDYQLNACKGKDQRSSHDFIPTRLLDLGHPRAKWPPESLRVVDTERNAIHSTYVTLSHCWGKKCFRTLRKEDIQESGNATITWKEISENRNLVDAIEVARHLRVRYIWIDSLCIIQDDGSVDFGKEGPRMHQVYRNSACNIAAADSENCEGGLFRVRDSKAESIISASYKPYQMSKVFGDRGWRIFPRDMFEKDLLTRVLYSRAWVFQERMLSPQLLHFSRDQIFWDCATTTACETLPSGLPRPLDLRAATDRHWRERLQESTLLVQPLAGSANDSLESFWKTAVRTYSRCNLTNQTDKLMAIWGIATLVRDALKEDFGAGLWDKNLHEQLAWRVVDPGKAARPAALRSGFPSWSWASVVGEVEVADRIAGGRFHKVTDHEGKEISFQLEENRFHRQDEDTAATWEEEMPRMDGQIARMRAKALEIIEEEKSAEWAGKPAESLTEEGKEKKAGFDGSNEEEAENLPMLRSKSIPIRGHVLNEEEGFIDVFPDVLPERNKLECKFIILAASREFLDELGRIWPLDEDAVEDEDLEQCYYSGVGIVLERCSDRFHFRRIGAMSFGQVSHTFWSALLKTCCDTNTDEGHDLEDGPTHVNDHSQKLRIENAKEYRAMAPQTRSRTAPIASFPDPTQPADASRKERPLAPEHELQPLKQQNADSFDRVPPKYTIDLSRPPAERYTEVVADFKPLLLQLPTLFDELVKEFGLPLKAVRRVARLFLRGVHSKEQTAELRGISKASGVDMYLLVCFNTLLDLFMGCSSGAARVKTEHGMRMYHFRTLDWSMDLLRQVVVQLEFVEKPHGPVIARSVTYVGFVGVLTGVRKGLSISLNFRPYNNNNGSVRPMLRYCAHQLAVLLGFRPSICSHLREMLLPRTQSNLWTRRKPELPTLASIKRTFPSVRTSAAYLVFSDGDETTVFEKDRITAVQRSSNSFIAVTNCDVPQDGVTPKMPATRLERIQDLLDEADSRRQVLETQWGNIERRFRRRKPDEAYAQPHDVIKLLMKYPIMNECTHYSVVMDPKAGDIAWARRWPQGEAHNRFHASHREV</sequence>
<organism evidence="6 7">
    <name type="scientific">Botryosphaeria dothidea</name>
    <dbReference type="NCBI Taxonomy" id="55169"/>
    <lineage>
        <taxon>Eukaryota</taxon>
        <taxon>Fungi</taxon>
        <taxon>Dikarya</taxon>
        <taxon>Ascomycota</taxon>
        <taxon>Pezizomycotina</taxon>
        <taxon>Dothideomycetes</taxon>
        <taxon>Dothideomycetes incertae sedis</taxon>
        <taxon>Botryosphaeriales</taxon>
        <taxon>Botryosphaeriaceae</taxon>
        <taxon>Botryosphaeria</taxon>
    </lineage>
</organism>
<dbReference type="OrthoDB" id="5273684at2759"/>
<feature type="compositionally biased region" description="Basic and acidic residues" evidence="2">
    <location>
        <begin position="1122"/>
        <end position="1136"/>
    </location>
</feature>
<evidence type="ECO:0000259" key="3">
    <source>
        <dbReference type="Pfam" id="PF06985"/>
    </source>
</evidence>